<feature type="region of interest" description="Disordered" evidence="1">
    <location>
        <begin position="126"/>
        <end position="162"/>
    </location>
</feature>
<dbReference type="AlphaFoldDB" id="A0A3B5Z5S2"/>
<dbReference type="Proteomes" id="UP000019116">
    <property type="component" value="Chromosome 1B"/>
</dbReference>
<dbReference type="STRING" id="4565.A0A3B5Z5S2"/>
<dbReference type="Gramene" id="TraesCS1B02G476000.1">
    <property type="protein sequence ID" value="TraesCS1B02G476000.1"/>
    <property type="gene ID" value="TraesCS1B02G476000"/>
</dbReference>
<dbReference type="Gramene" id="TraesMAC1B03G00402650.1">
    <property type="protein sequence ID" value="TraesMAC1B03G00402650.1"/>
    <property type="gene ID" value="TraesMAC1B03G00402650"/>
</dbReference>
<dbReference type="Gramene" id="TraesSYM1B03G00408190.1">
    <property type="protein sequence ID" value="TraesSYM1B03G00408190.1"/>
    <property type="gene ID" value="TraesSYM1B03G00408190"/>
</dbReference>
<dbReference type="Gramene" id="TraesNOR1B03G00409490.2">
    <property type="protein sequence ID" value="TraesNOR1B03G00409490.2"/>
    <property type="gene ID" value="TraesNOR1B03G00409490"/>
</dbReference>
<dbReference type="GeneID" id="123149846"/>
<dbReference type="Gramene" id="TraesLDM1B03G00404700.1">
    <property type="protein sequence ID" value="TraesLDM1B03G00404700.1"/>
    <property type="gene ID" value="TraesLDM1B03G00404700"/>
</dbReference>
<feature type="region of interest" description="Disordered" evidence="1">
    <location>
        <begin position="1"/>
        <end position="84"/>
    </location>
</feature>
<evidence type="ECO:0000256" key="1">
    <source>
        <dbReference type="SAM" id="MobiDB-lite"/>
    </source>
</evidence>
<dbReference type="Gramene" id="TraesLAC1B03G00405430.1">
    <property type="protein sequence ID" value="TraesLAC1B03G00405430.1"/>
    <property type="gene ID" value="TraesLAC1B03G00405430"/>
</dbReference>
<reference evidence="3" key="2">
    <citation type="submission" date="2018-10" db="UniProtKB">
        <authorList>
            <consortium name="EnsemblPlants"/>
        </authorList>
    </citation>
    <scope>IDENTIFICATION</scope>
</reference>
<reference evidence="3" key="1">
    <citation type="submission" date="2018-08" db="EMBL/GenBank/DDBJ databases">
        <authorList>
            <person name="Rossello M."/>
        </authorList>
    </citation>
    <scope>NUCLEOTIDE SEQUENCE [LARGE SCALE GENOMIC DNA]</scope>
    <source>
        <strain evidence="3">cv. Chinese Spring</strain>
    </source>
</reference>
<dbReference type="PANTHER" id="PTHR11477">
    <property type="entry name" value="TRANSCRIPTION FACTOR S-II ZINC FINGER DOMAIN-CONTAINING PROTEIN"/>
    <property type="match status" value="1"/>
</dbReference>
<feature type="domain" description="Spen paralogue and orthologue SPOC C-terminal" evidence="2">
    <location>
        <begin position="180"/>
        <end position="305"/>
    </location>
</feature>
<evidence type="ECO:0000313" key="4">
    <source>
        <dbReference type="Proteomes" id="UP000019116"/>
    </source>
</evidence>
<sequence>MATKSPSPTTDPAPAPGPTQHPLRRSHSPVSARGSTPTAPSSSSSSAMKPTKSVRSKVGESLPATLSTDFDNQVGGQKSCGSNRSSDLEYLANEIDDLVLQPRYDGVNGPKMVSFSDFLRIVASESERQPRRRQPIGALPQDDRNVCSLRTPSPPVEEEPKGDVLVKSSPEKADAALAHAIMWEGTIHLTWSSLTNVVAIFKSGEKPSTNEWPRSLEIKKRVSLGVFEKLLGLLRESRKRTIMVTELRWKEGSIESGRHHLLKTIESYTANERVGLVKPTEEVELFLCPYQGKAAQILADNLLKELWCGQDPISHLW</sequence>
<dbReference type="Gramene" id="TraesSTA1B03G00398330.1">
    <property type="protein sequence ID" value="TraesSTA1B03G00398330.1"/>
    <property type="gene ID" value="TraesSTA1B03G00398330"/>
</dbReference>
<keyword evidence="4" id="KW-1185">Reference proteome</keyword>
<dbReference type="Gramene" id="TraesCS1B03G1271600.1">
    <property type="protein sequence ID" value="TraesCS1B03G1271600.1.CDS"/>
    <property type="gene ID" value="TraesCS1B03G1271600"/>
</dbReference>
<organism evidence="3">
    <name type="scientific">Triticum aestivum</name>
    <name type="common">Wheat</name>
    <dbReference type="NCBI Taxonomy" id="4565"/>
    <lineage>
        <taxon>Eukaryota</taxon>
        <taxon>Viridiplantae</taxon>
        <taxon>Streptophyta</taxon>
        <taxon>Embryophyta</taxon>
        <taxon>Tracheophyta</taxon>
        <taxon>Spermatophyta</taxon>
        <taxon>Magnoliopsida</taxon>
        <taxon>Liliopsida</taxon>
        <taxon>Poales</taxon>
        <taxon>Poaceae</taxon>
        <taxon>BOP clade</taxon>
        <taxon>Pooideae</taxon>
        <taxon>Triticodae</taxon>
        <taxon>Triticeae</taxon>
        <taxon>Triticinae</taxon>
        <taxon>Triticum</taxon>
    </lineage>
</organism>
<accession>A0A3B5Z5S2</accession>
<evidence type="ECO:0000259" key="2">
    <source>
        <dbReference type="Pfam" id="PF07744"/>
    </source>
</evidence>
<dbReference type="PaxDb" id="4565-Traes_1BL_CADCA4485.2"/>
<gene>
    <name evidence="3" type="primary">LOC123149846</name>
</gene>
<dbReference type="Gramene" id="TraesARI1B03G00406770.1">
    <property type="protein sequence ID" value="TraesARI1B03G00406770.1"/>
    <property type="gene ID" value="TraesARI1B03G00406770"/>
</dbReference>
<dbReference type="Pfam" id="PF07744">
    <property type="entry name" value="SPOC"/>
    <property type="match status" value="1"/>
</dbReference>
<feature type="compositionally biased region" description="Low complexity" evidence="1">
    <location>
        <begin position="31"/>
        <end position="53"/>
    </location>
</feature>
<dbReference type="PANTHER" id="PTHR11477:SF44">
    <property type="entry name" value="TFIIS CENTRAL DOMAIN-CONTAINING PROTEIN"/>
    <property type="match status" value="1"/>
</dbReference>
<protein>
    <recommendedName>
        <fullName evidence="2">Spen paralogue and orthologue SPOC C-terminal domain-containing protein</fullName>
    </recommendedName>
</protein>
<dbReference type="Gramene" id="TraesCAD_scaffold_009092_01G000100.1">
    <property type="protein sequence ID" value="TraesCAD_scaffold_009092_01G000100.1"/>
    <property type="gene ID" value="TraesCAD_scaffold_009092_01G000100"/>
</dbReference>
<feature type="compositionally biased region" description="Pro residues" evidence="1">
    <location>
        <begin position="9"/>
        <end position="19"/>
    </location>
</feature>
<dbReference type="Gramene" id="TraesWEE_scaffold_046186_01G000200.1">
    <property type="protein sequence ID" value="TraesWEE_scaffold_046186_01G000200.1"/>
    <property type="gene ID" value="TraesWEE_scaffold_046186_01G000200"/>
</dbReference>
<dbReference type="Gramene" id="TraesROB_scaffold_189431_01G000100.1">
    <property type="protein sequence ID" value="TraesROB_scaffold_189431_01G000100.1"/>
    <property type="gene ID" value="TraesROB_scaffold_189431_01G000100"/>
</dbReference>
<evidence type="ECO:0000313" key="3">
    <source>
        <dbReference type="EnsemblPlants" id="TraesCS1B02G476000.1"/>
    </source>
</evidence>
<feature type="compositionally biased region" description="Polar residues" evidence="1">
    <location>
        <begin position="64"/>
        <end position="84"/>
    </location>
</feature>
<dbReference type="RefSeq" id="XP_044425535.1">
    <property type="nucleotide sequence ID" value="XM_044569600.1"/>
</dbReference>
<proteinExistence type="predicted"/>
<dbReference type="Gramene" id="TraesJUL1B03G00404400.1">
    <property type="protein sequence ID" value="TraesJUL1B03G00404400.1"/>
    <property type="gene ID" value="TraesJUL1B03G00404400"/>
</dbReference>
<dbReference type="Gramene" id="TraesCLE_scaffold_191561_01G000100.1">
    <property type="protein sequence ID" value="TraesCLE_scaffold_191561_01G000100.1"/>
    <property type="gene ID" value="TraesCLE_scaffold_191561_01G000100"/>
</dbReference>
<dbReference type="EnsemblPlants" id="TraesCS1B02G476000.1">
    <property type="protein sequence ID" value="TraesCS1B02G476000.1"/>
    <property type="gene ID" value="TraesCS1B02G476000"/>
</dbReference>
<name>A0A3B5Z5S2_WHEAT</name>
<dbReference type="Gramene" id="TraesJAG1B03G00402740.1">
    <property type="protein sequence ID" value="TraesJAG1B03G00402740.1"/>
    <property type="gene ID" value="TraesJAG1B03G00402740"/>
</dbReference>
<dbReference type="InterPro" id="IPR012921">
    <property type="entry name" value="SPOC_C"/>
</dbReference>
<dbReference type="KEGG" id="taes:123149846"/>